<dbReference type="Gene3D" id="3.40.50.720">
    <property type="entry name" value="NAD(P)-binding Rossmann-like Domain"/>
    <property type="match status" value="1"/>
</dbReference>
<dbReference type="GO" id="GO:0005737">
    <property type="term" value="C:cytoplasm"/>
    <property type="evidence" value="ECO:0007669"/>
    <property type="project" value="TreeGrafter"/>
</dbReference>
<evidence type="ECO:0000313" key="1">
    <source>
        <dbReference type="EMBL" id="KAA0916307.1"/>
    </source>
</evidence>
<sequence>MTLPHLAPVELDALDITPDAACDAIETVIRAIDAGRATAAPKAMLTRPDGRYMMSTMAALDAPPLLVVKTMLQNPGGPAAGHRYIDGIVTVLDAASGQPLALIDGPWLTAHRTAALSGVAARRLAPPDARSLAILGAGVQAASHLAAMAELFPLEELRIVGRSPENAERLAATARARGLSARVLPDAQAAITDADIVVSAMSRDTAPGAQIDPRWLAPESFAALPDLGHHWMRAHLKALAPLLVDDIAQEQALPVASRLVPDPGPTGDLADLVLGRISPRPAGHASGLVFRGHAASDLALAWLVLQRAGLCD</sequence>
<comment type="caution">
    <text evidence="1">The sequence shown here is derived from an EMBL/GenBank/DDBJ whole genome shotgun (WGS) entry which is preliminary data.</text>
</comment>
<dbReference type="SUPFAM" id="SSF51735">
    <property type="entry name" value="NAD(P)-binding Rossmann-fold domains"/>
    <property type="match status" value="1"/>
</dbReference>
<protein>
    <submittedName>
        <fullName evidence="1">Ornithine cyclodeaminase family protein</fullName>
    </submittedName>
</protein>
<dbReference type="EMBL" id="VINQ01000005">
    <property type="protein sequence ID" value="KAA0916307.1"/>
    <property type="molecule type" value="Genomic_DNA"/>
</dbReference>
<dbReference type="Gene3D" id="3.30.1780.10">
    <property type="entry name" value="ornithine cyclodeaminase, domain 1"/>
    <property type="match status" value="1"/>
</dbReference>
<organism evidence="1 2">
    <name type="scientific">Aquicoccus porphyridii</name>
    <dbReference type="NCBI Taxonomy" id="1852029"/>
    <lineage>
        <taxon>Bacteria</taxon>
        <taxon>Pseudomonadati</taxon>
        <taxon>Pseudomonadota</taxon>
        <taxon>Alphaproteobacteria</taxon>
        <taxon>Rhodobacterales</taxon>
        <taxon>Paracoccaceae</taxon>
        <taxon>Aquicoccus</taxon>
    </lineage>
</organism>
<dbReference type="InterPro" id="IPR036291">
    <property type="entry name" value="NAD(P)-bd_dom_sf"/>
</dbReference>
<evidence type="ECO:0000313" key="2">
    <source>
        <dbReference type="Proteomes" id="UP000325291"/>
    </source>
</evidence>
<dbReference type="Pfam" id="PF02423">
    <property type="entry name" value="OCD_Mu_crystall"/>
    <property type="match status" value="1"/>
</dbReference>
<accession>A0A5A9ZGC1</accession>
<dbReference type="PANTHER" id="PTHR13812:SF19">
    <property type="entry name" value="KETIMINE REDUCTASE MU-CRYSTALLIN"/>
    <property type="match status" value="1"/>
</dbReference>
<dbReference type="InterPro" id="IPR003462">
    <property type="entry name" value="ODC_Mu_crystall"/>
</dbReference>
<dbReference type="RefSeq" id="WP_111366120.1">
    <property type="nucleotide sequence ID" value="NZ_VINQ01000005.1"/>
</dbReference>
<reference evidence="1 2" key="1">
    <citation type="submission" date="2019-07" db="EMBL/GenBank/DDBJ databases">
        <title>Aquicoccus porphyridii gen. nov., sp. nov., isolated from a small marine red alga, Porphyridium marinum.</title>
        <authorList>
            <person name="Liu L."/>
        </authorList>
    </citation>
    <scope>NUCLEOTIDE SEQUENCE [LARGE SCALE GENOMIC DNA]</scope>
    <source>
        <strain evidence="1 2">L1 8-17</strain>
    </source>
</reference>
<name>A0A5A9ZGC1_9RHOB</name>
<dbReference type="PIRSF" id="PIRSF001439">
    <property type="entry name" value="CryM"/>
    <property type="match status" value="1"/>
</dbReference>
<dbReference type="PANTHER" id="PTHR13812">
    <property type="entry name" value="KETIMINE REDUCTASE MU-CRYSTALLIN"/>
    <property type="match status" value="1"/>
</dbReference>
<dbReference type="Proteomes" id="UP000325291">
    <property type="component" value="Unassembled WGS sequence"/>
</dbReference>
<dbReference type="InterPro" id="IPR023401">
    <property type="entry name" value="ODC_N"/>
</dbReference>
<dbReference type="AlphaFoldDB" id="A0A5A9ZGC1"/>
<proteinExistence type="predicted"/>
<gene>
    <name evidence="1" type="ORF">FLO80_09350</name>
</gene>
<keyword evidence="2" id="KW-1185">Reference proteome</keyword>